<organism evidence="5 6">
    <name type="scientific">Pseudoalteromonas lipolytica</name>
    <dbReference type="NCBI Taxonomy" id="570156"/>
    <lineage>
        <taxon>Bacteria</taxon>
        <taxon>Pseudomonadati</taxon>
        <taxon>Pseudomonadota</taxon>
        <taxon>Gammaproteobacteria</taxon>
        <taxon>Alteromonadales</taxon>
        <taxon>Pseudoalteromonadaceae</taxon>
        <taxon>Pseudoalteromonas</taxon>
    </lineage>
</organism>
<dbReference type="AlphaFoldDB" id="A0A0N8HKH9"/>
<dbReference type="EMBL" id="LJTC01000005">
    <property type="protein sequence ID" value="KPM83928.1"/>
    <property type="molecule type" value="Genomic_DNA"/>
</dbReference>
<dbReference type="Pfam" id="PF19263">
    <property type="entry name" value="DUF5906"/>
    <property type="match status" value="1"/>
</dbReference>
<evidence type="ECO:0000256" key="3">
    <source>
        <dbReference type="ARBA" id="ARBA00022840"/>
    </source>
</evidence>
<dbReference type="PANTHER" id="PTHR35372:SF2">
    <property type="entry name" value="SF3 HELICASE DOMAIN-CONTAINING PROTEIN"/>
    <property type="match status" value="1"/>
</dbReference>
<dbReference type="InterPro" id="IPR045455">
    <property type="entry name" value="NrS-1_pol-like_helicase"/>
</dbReference>
<dbReference type="InterPro" id="IPR014015">
    <property type="entry name" value="Helicase_SF3_DNA-vir"/>
</dbReference>
<dbReference type="InterPro" id="IPR014818">
    <property type="entry name" value="Phage/plasmid_primase_P4_C"/>
</dbReference>
<dbReference type="PANTHER" id="PTHR35372">
    <property type="entry name" value="ATP BINDING PROTEIN-RELATED"/>
    <property type="match status" value="1"/>
</dbReference>
<dbReference type="GO" id="GO:0005524">
    <property type="term" value="F:ATP binding"/>
    <property type="evidence" value="ECO:0007669"/>
    <property type="project" value="UniProtKB-KW"/>
</dbReference>
<name>A0A0N8HKH9_9GAMM</name>
<dbReference type="InterPro" id="IPR006500">
    <property type="entry name" value="Helicase_put_C_phage/plasmid"/>
</dbReference>
<dbReference type="InterPro" id="IPR027417">
    <property type="entry name" value="P-loop_NTPase"/>
</dbReference>
<evidence type="ECO:0000313" key="6">
    <source>
        <dbReference type="Proteomes" id="UP000050378"/>
    </source>
</evidence>
<dbReference type="GO" id="GO:0016787">
    <property type="term" value="F:hydrolase activity"/>
    <property type="evidence" value="ECO:0007669"/>
    <property type="project" value="UniProtKB-KW"/>
</dbReference>
<dbReference type="PROSITE" id="PS51206">
    <property type="entry name" value="SF3_HELICASE_1"/>
    <property type="match status" value="1"/>
</dbReference>
<keyword evidence="1" id="KW-0547">Nucleotide-binding</keyword>
<comment type="caution">
    <text evidence="5">The sequence shown here is derived from an EMBL/GenBank/DDBJ whole genome shotgun (WGS) entry which is preliminary data.</text>
</comment>
<reference evidence="5 6" key="1">
    <citation type="submission" date="2015-09" db="EMBL/GenBank/DDBJ databases">
        <title>Draft Genome Sequence of Pseudoalteromonas lipolytica UCD-48B.</title>
        <authorList>
            <person name="Krusor M."/>
            <person name="Coil D.A."/>
            <person name="Lang J.M."/>
            <person name="Eisen J.A."/>
            <person name="Alexiev A."/>
        </authorList>
    </citation>
    <scope>NUCLEOTIDE SEQUENCE [LARGE SCALE GENOMIC DNA]</scope>
    <source>
        <strain evidence="5 6">UCD-48B</strain>
    </source>
</reference>
<evidence type="ECO:0000259" key="4">
    <source>
        <dbReference type="PROSITE" id="PS51206"/>
    </source>
</evidence>
<accession>A0A0N8HKH9</accession>
<keyword evidence="2" id="KW-0378">Hydrolase</keyword>
<dbReference type="STRING" id="570156.AOG27_09815"/>
<dbReference type="Gene3D" id="3.40.50.300">
    <property type="entry name" value="P-loop containing nucleotide triphosphate hydrolases"/>
    <property type="match status" value="1"/>
</dbReference>
<evidence type="ECO:0000313" key="5">
    <source>
        <dbReference type="EMBL" id="KPM83928.1"/>
    </source>
</evidence>
<dbReference type="SMART" id="SM00885">
    <property type="entry name" value="D5_N"/>
    <property type="match status" value="1"/>
</dbReference>
<evidence type="ECO:0000256" key="1">
    <source>
        <dbReference type="ARBA" id="ARBA00022741"/>
    </source>
</evidence>
<dbReference type="Pfam" id="PF08706">
    <property type="entry name" value="D5_N"/>
    <property type="match status" value="1"/>
</dbReference>
<protein>
    <recommendedName>
        <fullName evidence="4">SF3 helicase domain-containing protein</fullName>
    </recommendedName>
</protein>
<keyword evidence="3" id="KW-0067">ATP-binding</keyword>
<proteinExistence type="predicted"/>
<sequence length="525" mass="59703">MSETIQPRDTLSLAISGQLDAIEKLDFNQVRELCYLDPDFDYTDSGNAKLQVELVENKVVWVDELGNFAFHEGRWQQDVNGATIRLADLLLQRRKQELSVYRKLEKKLQSFGDEFNTKPVIRMVEARIKELVQHCKKVQSKTAIFAIRELFKAQKGITVPLATFDSKAHYIGVKNGIVDLRNGNFITNKPEYLMMKSMAVSFDKDATCPRFEKFVSEIMLGNKEMVAFIQRLVGQMILGISNKDKFVILIGSGLNGKSVLIDLLVQILADYAEQTESDIFTDRRNNKEYFKAELVAKRLVSMNESSRGDKLDSAMIKSCVRSGKVVARSPHGKPFTYQPMFTPVLSTNFLLDIPQDPAVWERLLIVPFDYVVTDNKRDPKLKETLFKEEGAGILNWMVKGAQMFLNEGLNVPEELLAKQDGYRRKSDKVAQFLTDSCTENVSIKDALYLQASYNQLRDGFFIWCKQNNYPQPTSGEFKEELRKKGYKIGKDNKGSLVVNGVSISDFTTYISLKLHDPNIESVIGL</sequence>
<gene>
    <name evidence="5" type="ORF">AOG27_09815</name>
</gene>
<evidence type="ECO:0000256" key="2">
    <source>
        <dbReference type="ARBA" id="ARBA00022801"/>
    </source>
</evidence>
<dbReference type="NCBIfam" id="TIGR01613">
    <property type="entry name" value="primase_Cterm"/>
    <property type="match status" value="1"/>
</dbReference>
<dbReference type="RefSeq" id="WP_054552842.1">
    <property type="nucleotide sequence ID" value="NZ_LJTC01000005.1"/>
</dbReference>
<dbReference type="Proteomes" id="UP000050378">
    <property type="component" value="Unassembled WGS sequence"/>
</dbReference>
<dbReference type="InterPro" id="IPR051620">
    <property type="entry name" value="ORF904-like_C"/>
</dbReference>
<dbReference type="PATRIC" id="fig|570156.3.peg.3033"/>
<feature type="domain" description="SF3 helicase" evidence="4">
    <location>
        <begin position="224"/>
        <end position="381"/>
    </location>
</feature>
<dbReference type="OrthoDB" id="784829at2"/>